<dbReference type="Gene3D" id="2.40.70.10">
    <property type="entry name" value="Acid Proteases"/>
    <property type="match status" value="1"/>
</dbReference>
<dbReference type="OrthoDB" id="6382106at2759"/>
<evidence type="ECO:0000313" key="4">
    <source>
        <dbReference type="EMBL" id="KAF0301203.1"/>
    </source>
</evidence>
<sequence length="379" mass="41276">MLEWAARQRGYEETTATDAYRDAARRPGESLAVYAFRLAALFEDAYPEADKQGGGDSLVECLCEWMSTNALQPAVNRELRAKLIDEALRSPGRYGLKLDRSVRQALRLMRLPGQPLAVELLAVFACLFDVRVLVHFGPDHPMTFCSARHSKRGNIHLHCLAGIHFNLLAETGALDEQNPVLSAYIVNEERARDGSDQGLSRRHSAEAQGKNLQSEAEETRGPACGHLFSSRCSAAAICNGQAACALLDSGAAVSLCSADSLGRLGFRDSDVRRSNVALQGLAGLTFGTEYVEAEVALSPEMKTVRVPLVIERSSSFGHCLLLGVNFLHEAGAIIDVERREVKKAIERPGNLLASKLGPRYAGPLTVTRVNDNGVTYERE</sequence>
<accession>A0A6A4W5I8</accession>
<dbReference type="SUPFAM" id="SSF50630">
    <property type="entry name" value="Acid proteases"/>
    <property type="match status" value="1"/>
</dbReference>
<reference evidence="4 5" key="1">
    <citation type="submission" date="2019-07" db="EMBL/GenBank/DDBJ databases">
        <title>Draft genome assembly of a fouling barnacle, Amphibalanus amphitrite (Darwin, 1854): The first reference genome for Thecostraca.</title>
        <authorList>
            <person name="Kim W."/>
        </authorList>
    </citation>
    <scope>NUCLEOTIDE SEQUENCE [LARGE SCALE GENOMIC DNA]</scope>
    <source>
        <strain evidence="4">SNU_AA5</strain>
        <tissue evidence="4">Soma without cirri and trophi</tissue>
    </source>
</reference>
<proteinExistence type="predicted"/>
<organism evidence="4 5">
    <name type="scientific">Amphibalanus amphitrite</name>
    <name type="common">Striped barnacle</name>
    <name type="synonym">Balanus amphitrite</name>
    <dbReference type="NCBI Taxonomy" id="1232801"/>
    <lineage>
        <taxon>Eukaryota</taxon>
        <taxon>Metazoa</taxon>
        <taxon>Ecdysozoa</taxon>
        <taxon>Arthropoda</taxon>
        <taxon>Crustacea</taxon>
        <taxon>Multicrustacea</taxon>
        <taxon>Cirripedia</taxon>
        <taxon>Thoracica</taxon>
        <taxon>Thoracicalcarea</taxon>
        <taxon>Balanomorpha</taxon>
        <taxon>Balanoidea</taxon>
        <taxon>Balanidae</taxon>
        <taxon>Amphibalaninae</taxon>
        <taxon>Amphibalanus</taxon>
    </lineage>
</organism>
<keyword evidence="5" id="KW-1185">Reference proteome</keyword>
<dbReference type="CDD" id="cd00303">
    <property type="entry name" value="retropepsin_like"/>
    <property type="match status" value="1"/>
</dbReference>
<keyword evidence="1" id="KW-0378">Hydrolase</keyword>
<evidence type="ECO:0000256" key="2">
    <source>
        <dbReference type="SAM" id="MobiDB-lite"/>
    </source>
</evidence>
<dbReference type="PROSITE" id="PS50175">
    <property type="entry name" value="ASP_PROT_RETROV"/>
    <property type="match status" value="1"/>
</dbReference>
<evidence type="ECO:0000313" key="5">
    <source>
        <dbReference type="Proteomes" id="UP000440578"/>
    </source>
</evidence>
<evidence type="ECO:0000259" key="3">
    <source>
        <dbReference type="PROSITE" id="PS50175"/>
    </source>
</evidence>
<dbReference type="GO" id="GO:0006508">
    <property type="term" value="P:proteolysis"/>
    <property type="evidence" value="ECO:0007669"/>
    <property type="project" value="InterPro"/>
</dbReference>
<evidence type="ECO:0000256" key="1">
    <source>
        <dbReference type="ARBA" id="ARBA00022801"/>
    </source>
</evidence>
<dbReference type="InterPro" id="IPR021109">
    <property type="entry name" value="Peptidase_aspartic_dom_sf"/>
</dbReference>
<dbReference type="CDD" id="cd22744">
    <property type="entry name" value="OTU"/>
    <property type="match status" value="1"/>
</dbReference>
<dbReference type="Proteomes" id="UP000440578">
    <property type="component" value="Unassembled WGS sequence"/>
</dbReference>
<gene>
    <name evidence="4" type="ORF">FJT64_026412</name>
</gene>
<dbReference type="EMBL" id="VIIS01001182">
    <property type="protein sequence ID" value="KAF0301203.1"/>
    <property type="molecule type" value="Genomic_DNA"/>
</dbReference>
<dbReference type="AlphaFoldDB" id="A0A6A4W5I8"/>
<feature type="region of interest" description="Disordered" evidence="2">
    <location>
        <begin position="192"/>
        <end position="217"/>
    </location>
</feature>
<name>A0A6A4W5I8_AMPAM</name>
<comment type="caution">
    <text evidence="4">The sequence shown here is derived from an EMBL/GenBank/DDBJ whole genome shotgun (WGS) entry which is preliminary data.</text>
</comment>
<dbReference type="InterPro" id="IPR001995">
    <property type="entry name" value="Peptidase_A2_cat"/>
</dbReference>
<dbReference type="GO" id="GO:0004190">
    <property type="term" value="F:aspartic-type endopeptidase activity"/>
    <property type="evidence" value="ECO:0007669"/>
    <property type="project" value="InterPro"/>
</dbReference>
<protein>
    <recommendedName>
        <fullName evidence="3">Peptidase A2 domain-containing protein</fullName>
    </recommendedName>
</protein>
<feature type="domain" description="Peptidase A2" evidence="3">
    <location>
        <begin position="243"/>
        <end position="326"/>
    </location>
</feature>